<evidence type="ECO:0000256" key="3">
    <source>
        <dbReference type="ARBA" id="ARBA00012663"/>
    </source>
</evidence>
<dbReference type="InterPro" id="IPR001764">
    <property type="entry name" value="Glyco_hydro_3_N"/>
</dbReference>
<feature type="domain" description="Bacterial Glycosyl hydrolase family 3 C-terminal" evidence="7">
    <location>
        <begin position="404"/>
        <end position="538"/>
    </location>
</feature>
<protein>
    <recommendedName>
        <fullName evidence="3">beta-N-acetylhexosaminidase</fullName>
        <ecNumber evidence="3">3.2.1.52</ecNumber>
    </recommendedName>
</protein>
<dbReference type="RefSeq" id="WP_162423674.1">
    <property type="nucleotide sequence ID" value="NZ_WVIE01000013.1"/>
</dbReference>
<dbReference type="AlphaFoldDB" id="A0A8J7Z4R8"/>
<organism evidence="8 9">
    <name type="scientific">Myxacorys almedinensis A</name>
    <dbReference type="NCBI Taxonomy" id="2690445"/>
    <lineage>
        <taxon>Bacteria</taxon>
        <taxon>Bacillati</taxon>
        <taxon>Cyanobacteriota</taxon>
        <taxon>Cyanophyceae</taxon>
        <taxon>Leptolyngbyales</taxon>
        <taxon>Leptolyngbyaceae</taxon>
        <taxon>Myxacorys</taxon>
        <taxon>Myxacorys almedinensis</taxon>
    </lineage>
</organism>
<keyword evidence="5" id="KW-0326">Glycosidase</keyword>
<evidence type="ECO:0000256" key="4">
    <source>
        <dbReference type="ARBA" id="ARBA00022801"/>
    </source>
</evidence>
<dbReference type="Gene3D" id="3.20.20.300">
    <property type="entry name" value="Glycoside hydrolase, family 3, N-terminal domain"/>
    <property type="match status" value="1"/>
</dbReference>
<accession>A0A8J7Z4R8</accession>
<evidence type="ECO:0000256" key="1">
    <source>
        <dbReference type="ARBA" id="ARBA00001231"/>
    </source>
</evidence>
<dbReference type="EMBL" id="WVIE01000013">
    <property type="protein sequence ID" value="NDJ18151.1"/>
    <property type="molecule type" value="Genomic_DNA"/>
</dbReference>
<gene>
    <name evidence="8" type="ORF">GS601_12765</name>
</gene>
<evidence type="ECO:0000256" key="2">
    <source>
        <dbReference type="ARBA" id="ARBA00005336"/>
    </source>
</evidence>
<comment type="caution">
    <text evidence="8">The sequence shown here is derived from an EMBL/GenBank/DDBJ whole genome shotgun (WGS) entry which is preliminary data.</text>
</comment>
<reference evidence="8" key="1">
    <citation type="submission" date="2019-12" db="EMBL/GenBank/DDBJ databases">
        <title>High-Quality draft genome sequences of three cyanobacteria isolated from the limestone walls of the Old Cathedral of Coimbra.</title>
        <authorList>
            <person name="Tiago I."/>
            <person name="Soares F."/>
            <person name="Portugal A."/>
        </authorList>
    </citation>
    <scope>NUCLEOTIDE SEQUENCE</scope>
    <source>
        <strain evidence="8">A</strain>
    </source>
</reference>
<name>A0A8J7Z4R8_9CYAN</name>
<dbReference type="InterPro" id="IPR036962">
    <property type="entry name" value="Glyco_hydro_3_N_sf"/>
</dbReference>
<dbReference type="InterPro" id="IPR017853">
    <property type="entry name" value="GH"/>
</dbReference>
<dbReference type="GO" id="GO:0005975">
    <property type="term" value="P:carbohydrate metabolic process"/>
    <property type="evidence" value="ECO:0007669"/>
    <property type="project" value="InterPro"/>
</dbReference>
<dbReference type="GO" id="GO:0004563">
    <property type="term" value="F:beta-N-acetylhexosaminidase activity"/>
    <property type="evidence" value="ECO:0007669"/>
    <property type="project" value="UniProtKB-EC"/>
</dbReference>
<feature type="domain" description="Glycoside hydrolase family 3 N-terminal" evidence="6">
    <location>
        <begin position="13"/>
        <end position="339"/>
    </location>
</feature>
<keyword evidence="9" id="KW-1185">Reference proteome</keyword>
<dbReference type="EC" id="3.2.1.52" evidence="3"/>
<dbReference type="Gene3D" id="3.40.50.10870">
    <property type="entry name" value="Glycosyl hydrolase family 3"/>
    <property type="match status" value="1"/>
</dbReference>
<comment type="catalytic activity">
    <reaction evidence="1">
        <text>Hydrolysis of terminal non-reducing N-acetyl-D-hexosamine residues in N-acetyl-beta-D-hexosaminides.</text>
        <dbReference type="EC" id="3.2.1.52"/>
    </reaction>
</comment>
<proteinExistence type="inferred from homology"/>
<sequence length="543" mass="58305">MSHLLPNPDALSLAQQIAQMVVVRASGHLFDHEIRYPVWEPPSAVLQHWVKDLGVGGVILLGGSAAEVALRSQQFQAWATVPLLICADVEEGVGQRFSGATWFPPPMAIAAIAQQDLDSACRLAEHMGRTTAQEGLAIGLNWILAPTVDVNNNPNNPVINVRSFGETPAIVSALTTAFIRGAHSQGALTVAKHFPGHGDTAVDSHLELPIIPHDRSRLDQIELPPFNAAIAAGVDSIMSAHLHIPALDDAPATLSYRILTQLLREELGFDGLITTDALVMGAIANQYGTAEACILAVEAGADILLMPLEPENAIAAIGNAVESGRISRDRIRASVARIWKAKSQVCAPRLGTTHGQKTGSLTGLETHTLTEQIGQADAAIANREILQRSMQVYRPTPSRLSTPTQGSNLIVVDTLLECDFLGRTAPAIALPQTYGFTHVQLVDQHTPDLSSKLASHQPTLLQLFIRGNPFRGSAGLSETAQAWFEFLQRSDQLCAIAIYGSPYVLDQFIPKLPPDVPYVFTYGQMQSAQAIALQALFGTAHQP</sequence>
<keyword evidence="4" id="KW-0378">Hydrolase</keyword>
<dbReference type="PANTHER" id="PTHR30480">
    <property type="entry name" value="BETA-HEXOSAMINIDASE-RELATED"/>
    <property type="match status" value="1"/>
</dbReference>
<dbReference type="GO" id="GO:0009254">
    <property type="term" value="P:peptidoglycan turnover"/>
    <property type="evidence" value="ECO:0007669"/>
    <property type="project" value="TreeGrafter"/>
</dbReference>
<dbReference type="SUPFAM" id="SSF51445">
    <property type="entry name" value="(Trans)glycosidases"/>
    <property type="match status" value="1"/>
</dbReference>
<dbReference type="Proteomes" id="UP000646053">
    <property type="component" value="Unassembled WGS sequence"/>
</dbReference>
<evidence type="ECO:0000313" key="8">
    <source>
        <dbReference type="EMBL" id="NDJ18151.1"/>
    </source>
</evidence>
<dbReference type="InterPro" id="IPR041518">
    <property type="entry name" value="Bac_GH3_C"/>
</dbReference>
<evidence type="ECO:0000313" key="9">
    <source>
        <dbReference type="Proteomes" id="UP000646053"/>
    </source>
</evidence>
<dbReference type="Pfam" id="PF18034">
    <property type="entry name" value="Bac_GH3_C"/>
    <property type="match status" value="1"/>
</dbReference>
<dbReference type="InterPro" id="IPR050226">
    <property type="entry name" value="NagZ_Beta-hexosaminidase"/>
</dbReference>
<evidence type="ECO:0000259" key="7">
    <source>
        <dbReference type="Pfam" id="PF18034"/>
    </source>
</evidence>
<evidence type="ECO:0000256" key="5">
    <source>
        <dbReference type="ARBA" id="ARBA00023295"/>
    </source>
</evidence>
<dbReference type="PANTHER" id="PTHR30480:SF13">
    <property type="entry name" value="BETA-HEXOSAMINIDASE"/>
    <property type="match status" value="1"/>
</dbReference>
<evidence type="ECO:0000259" key="6">
    <source>
        <dbReference type="Pfam" id="PF00933"/>
    </source>
</evidence>
<comment type="similarity">
    <text evidence="2">Belongs to the glycosyl hydrolase 3 family.</text>
</comment>
<dbReference type="Pfam" id="PF00933">
    <property type="entry name" value="Glyco_hydro_3"/>
    <property type="match status" value="1"/>
</dbReference>